<feature type="domain" description="Secretion system C-terminal sorting" evidence="3">
    <location>
        <begin position="202"/>
        <end position="270"/>
    </location>
</feature>
<dbReference type="Gene3D" id="2.60.120.200">
    <property type="match status" value="1"/>
</dbReference>
<evidence type="ECO:0000259" key="3">
    <source>
        <dbReference type="Pfam" id="PF18962"/>
    </source>
</evidence>
<dbReference type="EMBL" id="JAENHK010000001">
    <property type="protein sequence ID" value="MBK1894585.1"/>
    <property type="molecule type" value="Genomic_DNA"/>
</dbReference>
<protein>
    <submittedName>
        <fullName evidence="4">T9SS type A sorting domain-containing protein</fullName>
    </submittedName>
</protein>
<keyword evidence="1 2" id="KW-0732">Signal</keyword>
<reference evidence="5" key="1">
    <citation type="submission" date="2021-01" db="EMBL/GenBank/DDBJ databases">
        <title>Genome public.</title>
        <authorList>
            <person name="Liu C."/>
            <person name="Sun Q."/>
        </authorList>
    </citation>
    <scope>NUCLEOTIDE SEQUENCE [LARGE SCALE GENOMIC DNA]</scope>
    <source>
        <strain evidence="5">YIM B02567</strain>
    </source>
</reference>
<keyword evidence="5" id="KW-1185">Reference proteome</keyword>
<dbReference type="InterPro" id="IPR026444">
    <property type="entry name" value="Secre_tail"/>
</dbReference>
<organism evidence="4 5">
    <name type="scientific">Chryseobacterium paridis</name>
    <dbReference type="NCBI Taxonomy" id="2800328"/>
    <lineage>
        <taxon>Bacteria</taxon>
        <taxon>Pseudomonadati</taxon>
        <taxon>Bacteroidota</taxon>
        <taxon>Flavobacteriia</taxon>
        <taxon>Flavobacteriales</taxon>
        <taxon>Weeksellaceae</taxon>
        <taxon>Chryseobacterium group</taxon>
        <taxon>Chryseobacterium</taxon>
    </lineage>
</organism>
<evidence type="ECO:0000313" key="4">
    <source>
        <dbReference type="EMBL" id="MBK1894585.1"/>
    </source>
</evidence>
<name>A0ABS1FQ90_9FLAO</name>
<dbReference type="Pfam" id="PF18962">
    <property type="entry name" value="Por_Secre_tail"/>
    <property type="match status" value="1"/>
</dbReference>
<dbReference type="NCBIfam" id="TIGR04183">
    <property type="entry name" value="Por_Secre_tail"/>
    <property type="match status" value="1"/>
</dbReference>
<evidence type="ECO:0000256" key="2">
    <source>
        <dbReference type="SAM" id="SignalP"/>
    </source>
</evidence>
<sequence>MKNYLLFLFLIYGVCNAQIFSEDFNGNVLPSGWTTNNPNTTYNWGVGTQNGFASFPSGAAFFDDDDAGPNGINTNARLISPVINLSAVSNPKLSFKYANMIYDLDSTLKVEVFDGTSWVQVFIHAGDAGDWDIDFNTFMYVVTSYDTATNIDLTPYANANFQMRFVYDDVGDYSYGVVVDDIVITSGLLGTSDVSVADKMEVYPNPVKDFVHIQSGNLKFDSRITVLDMAGRKVKSFIGEADGYNLSDLPKGNYLILIDNKKEIISKKIIKE</sequence>
<comment type="caution">
    <text evidence="4">The sequence shown here is derived from an EMBL/GenBank/DDBJ whole genome shotgun (WGS) entry which is preliminary data.</text>
</comment>
<dbReference type="Proteomes" id="UP000628669">
    <property type="component" value="Unassembled WGS sequence"/>
</dbReference>
<dbReference type="RefSeq" id="WP_200242297.1">
    <property type="nucleotide sequence ID" value="NZ_JAENHK010000001.1"/>
</dbReference>
<evidence type="ECO:0000313" key="5">
    <source>
        <dbReference type="Proteomes" id="UP000628669"/>
    </source>
</evidence>
<gene>
    <name evidence="4" type="ORF">JHL15_02305</name>
</gene>
<feature type="signal peptide" evidence="2">
    <location>
        <begin position="1"/>
        <end position="17"/>
    </location>
</feature>
<accession>A0ABS1FQ90</accession>
<dbReference type="InterPro" id="IPR013320">
    <property type="entry name" value="ConA-like_dom_sf"/>
</dbReference>
<feature type="chain" id="PRO_5045841451" evidence="2">
    <location>
        <begin position="18"/>
        <end position="272"/>
    </location>
</feature>
<dbReference type="SUPFAM" id="SSF49899">
    <property type="entry name" value="Concanavalin A-like lectins/glucanases"/>
    <property type="match status" value="1"/>
</dbReference>
<evidence type="ECO:0000256" key="1">
    <source>
        <dbReference type="ARBA" id="ARBA00022729"/>
    </source>
</evidence>
<proteinExistence type="predicted"/>